<keyword evidence="7" id="KW-0739">Sodium transport</keyword>
<dbReference type="KEGG" id="mis:MICPUN_60300"/>
<feature type="transmembrane region" description="Helical" evidence="10">
    <location>
        <begin position="226"/>
        <end position="243"/>
    </location>
</feature>
<dbReference type="InParanoid" id="C1EB44"/>
<proteinExistence type="inferred from homology"/>
<keyword evidence="6 10" id="KW-0472">Membrane</keyword>
<keyword evidence="7" id="KW-0406">Ion transport</keyword>
<feature type="transmembrane region" description="Helical" evidence="10">
    <location>
        <begin position="196"/>
        <end position="214"/>
    </location>
</feature>
<evidence type="ECO:0000256" key="8">
    <source>
        <dbReference type="ARBA" id="ARBA00038187"/>
    </source>
</evidence>
<feature type="transmembrane region" description="Helical" evidence="10">
    <location>
        <begin position="140"/>
        <end position="161"/>
    </location>
</feature>
<evidence type="ECO:0000256" key="10">
    <source>
        <dbReference type="SAM" id="Phobius"/>
    </source>
</evidence>
<feature type="compositionally biased region" description="Gly residues" evidence="9">
    <location>
        <begin position="276"/>
        <end position="293"/>
    </location>
</feature>
<dbReference type="InterPro" id="IPR051359">
    <property type="entry name" value="CaCA_antiporter"/>
</dbReference>
<comment type="similarity">
    <text evidence="8">Belongs to the Ca(2+):cation antiporter (CaCA) (TC 2.A.19) family. Cation/calcium exchanger (CCX) subfamily.</text>
</comment>
<dbReference type="PANTHER" id="PTHR12266">
    <property type="entry name" value="NA+/CA2+ K+ INDEPENDENT EXCHANGER"/>
    <property type="match status" value="1"/>
</dbReference>
<protein>
    <submittedName>
        <fullName evidence="12">Ca2+:Cation antiporter family</fullName>
    </submittedName>
</protein>
<feature type="compositionally biased region" description="Acidic residues" evidence="9">
    <location>
        <begin position="312"/>
        <end position="328"/>
    </location>
</feature>
<evidence type="ECO:0000256" key="2">
    <source>
        <dbReference type="ARBA" id="ARBA00022448"/>
    </source>
</evidence>
<dbReference type="GO" id="GO:0008324">
    <property type="term" value="F:monoatomic cation transmembrane transporter activity"/>
    <property type="evidence" value="ECO:0007669"/>
    <property type="project" value="TreeGrafter"/>
</dbReference>
<dbReference type="AlphaFoldDB" id="C1EB44"/>
<dbReference type="Gene3D" id="1.20.1420.30">
    <property type="entry name" value="NCX, central ion-binding region"/>
    <property type="match status" value="2"/>
</dbReference>
<dbReference type="GO" id="GO:0016020">
    <property type="term" value="C:membrane"/>
    <property type="evidence" value="ECO:0007669"/>
    <property type="project" value="UniProtKB-SubCell"/>
</dbReference>
<evidence type="ECO:0000256" key="9">
    <source>
        <dbReference type="SAM" id="MobiDB-lite"/>
    </source>
</evidence>
<feature type="transmembrane region" description="Helical" evidence="10">
    <location>
        <begin position="593"/>
        <end position="615"/>
    </location>
</feature>
<feature type="domain" description="Sodium/calcium exchanger membrane region" evidence="11">
    <location>
        <begin position="69"/>
        <end position="239"/>
    </location>
</feature>
<dbReference type="eggNOG" id="KOG2399">
    <property type="taxonomic scope" value="Eukaryota"/>
</dbReference>
<evidence type="ECO:0000259" key="11">
    <source>
        <dbReference type="Pfam" id="PF01699"/>
    </source>
</evidence>
<keyword evidence="13" id="KW-1185">Reference proteome</keyword>
<evidence type="ECO:0000313" key="13">
    <source>
        <dbReference type="Proteomes" id="UP000002009"/>
    </source>
</evidence>
<dbReference type="GeneID" id="8245351"/>
<evidence type="ECO:0000256" key="4">
    <source>
        <dbReference type="ARBA" id="ARBA00022989"/>
    </source>
</evidence>
<feature type="compositionally biased region" description="Low complexity" evidence="9">
    <location>
        <begin position="338"/>
        <end position="352"/>
    </location>
</feature>
<feature type="transmembrane region" description="Helical" evidence="10">
    <location>
        <begin position="423"/>
        <end position="444"/>
    </location>
</feature>
<feature type="transmembrane region" description="Helical" evidence="10">
    <location>
        <begin position="551"/>
        <end position="573"/>
    </location>
</feature>
<dbReference type="InterPro" id="IPR004837">
    <property type="entry name" value="NaCa_Exmemb"/>
</dbReference>
<evidence type="ECO:0000256" key="1">
    <source>
        <dbReference type="ARBA" id="ARBA00004141"/>
    </source>
</evidence>
<feature type="transmembrane region" description="Helical" evidence="10">
    <location>
        <begin position="450"/>
        <end position="468"/>
    </location>
</feature>
<reference evidence="12 13" key="1">
    <citation type="journal article" date="2009" name="Science">
        <title>Green evolution and dynamic adaptations revealed by genomes of the marine picoeukaryotes Micromonas.</title>
        <authorList>
            <person name="Worden A.Z."/>
            <person name="Lee J.H."/>
            <person name="Mock T."/>
            <person name="Rouze P."/>
            <person name="Simmons M.P."/>
            <person name="Aerts A.L."/>
            <person name="Allen A.E."/>
            <person name="Cuvelier M.L."/>
            <person name="Derelle E."/>
            <person name="Everett M.V."/>
            <person name="Foulon E."/>
            <person name="Grimwood J."/>
            <person name="Gundlach H."/>
            <person name="Henrissat B."/>
            <person name="Napoli C."/>
            <person name="McDonald S.M."/>
            <person name="Parker M.S."/>
            <person name="Rombauts S."/>
            <person name="Salamov A."/>
            <person name="Von Dassow P."/>
            <person name="Badger J.H."/>
            <person name="Coutinho P.M."/>
            <person name="Demir E."/>
            <person name="Dubchak I."/>
            <person name="Gentemann C."/>
            <person name="Eikrem W."/>
            <person name="Gready J.E."/>
            <person name="John U."/>
            <person name="Lanier W."/>
            <person name="Lindquist E.A."/>
            <person name="Lucas S."/>
            <person name="Mayer K.F."/>
            <person name="Moreau H."/>
            <person name="Not F."/>
            <person name="Otillar R."/>
            <person name="Panaud O."/>
            <person name="Pangilinan J."/>
            <person name="Paulsen I."/>
            <person name="Piegu B."/>
            <person name="Poliakov A."/>
            <person name="Robbens S."/>
            <person name="Schmutz J."/>
            <person name="Toulza E."/>
            <person name="Wyss T."/>
            <person name="Zelensky A."/>
            <person name="Zhou K."/>
            <person name="Armbrust E.V."/>
            <person name="Bhattacharya D."/>
            <person name="Goodenough U.W."/>
            <person name="Van de Peer Y."/>
            <person name="Grigoriev I.V."/>
        </authorList>
    </citation>
    <scope>NUCLEOTIDE SEQUENCE [LARGE SCALE GENOMIC DNA]</scope>
    <source>
        <strain evidence="13">RCC299 / NOUM17</strain>
    </source>
</reference>
<feature type="transmembrane region" description="Helical" evidence="10">
    <location>
        <begin position="105"/>
        <end position="125"/>
    </location>
</feature>
<dbReference type="EMBL" id="CP001328">
    <property type="protein sequence ID" value="ACO64966.1"/>
    <property type="molecule type" value="Genomic_DNA"/>
</dbReference>
<evidence type="ECO:0000256" key="3">
    <source>
        <dbReference type="ARBA" id="ARBA00022692"/>
    </source>
</evidence>
<dbReference type="OrthoDB" id="2127281at2759"/>
<gene>
    <name evidence="12" type="ORF">MICPUN_60300</name>
</gene>
<keyword evidence="3 10" id="KW-0812">Transmembrane</keyword>
<dbReference type="PANTHER" id="PTHR12266:SF0">
    <property type="entry name" value="MITOCHONDRIAL SODIUM_CALCIUM EXCHANGER PROTEIN"/>
    <property type="match status" value="1"/>
</dbReference>
<accession>C1EB44</accession>
<sequence length="644" mass="66151">MAGNISLMSGNSSAASFGGECVPREAPDPCAYVKANPACTAEGLNYLRFIECPADANDGAAKAVLLVGWCAMLFVAIGTVGDAFFAPAVERIATRLRLPDDVAGATLLALGGAAPDIFTQIAALVESAEPDLRLALSESIGAGLFVATFGKALAVLVGLAWEAKRRVGDNDDGSHHPSDENVPHSQQGVAVEPFPYLRDVSAYLIMLILALIAMSSDTVSWELSSALVLSYVLYACVVCFGWGRRAVEPRLVRLAGGVAHSPARRTNGEEEEVAGEAGGGRGEGAEKGAGGGDVEMSSVGGTPRVRRGVGGGDEDDDEEVDVEMDGDEATLLPTRRFSSSAASPSPSTASPAVSSSSFIALALAIAEWARVESGLADETDGVSLGAVATAPVLLAMSSTMPRLTGHATSGGHQSAPRMSRGHLLLVCVVAPVFAMGAAGALGPLSERQPALLACGLGAWYAWAVWYTFRSGKVGAHGLDPGKSRWLTALTFFQGIVWMHLCADELVGLFQAAGRAAGVRESLLGATFMSWGASAGDLGGTLAVARRGSTRMAVTASLAGPLCQLSAGTGFAMWLVTARGGTIEAALAPNVKFLAVYGVAAMAFFGGVVSTAYGFVFTRRVACYVMGSYVGAVAVYVALALRSGT</sequence>
<dbReference type="InterPro" id="IPR044880">
    <property type="entry name" value="NCX_ion-bd_dom_sf"/>
</dbReference>
<evidence type="ECO:0000313" key="12">
    <source>
        <dbReference type="EMBL" id="ACO64966.1"/>
    </source>
</evidence>
<feature type="region of interest" description="Disordered" evidence="9">
    <location>
        <begin position="260"/>
        <end position="352"/>
    </location>
</feature>
<evidence type="ECO:0000256" key="7">
    <source>
        <dbReference type="ARBA" id="ARBA00023201"/>
    </source>
</evidence>
<evidence type="ECO:0000256" key="6">
    <source>
        <dbReference type="ARBA" id="ARBA00023136"/>
    </source>
</evidence>
<feature type="transmembrane region" description="Helical" evidence="10">
    <location>
        <begin position="622"/>
        <end position="640"/>
    </location>
</feature>
<feature type="domain" description="Sodium/calcium exchanger membrane region" evidence="11">
    <location>
        <begin position="488"/>
        <end position="629"/>
    </location>
</feature>
<comment type="subcellular location">
    <subcellularLocation>
        <location evidence="1">Membrane</location>
        <topology evidence="1">Multi-pass membrane protein</topology>
    </subcellularLocation>
</comment>
<keyword evidence="2" id="KW-0813">Transport</keyword>
<organism evidence="12 13">
    <name type="scientific">Micromonas commoda (strain RCC299 / NOUM17 / CCMP2709)</name>
    <name type="common">Picoplanktonic green alga</name>
    <dbReference type="NCBI Taxonomy" id="296587"/>
    <lineage>
        <taxon>Eukaryota</taxon>
        <taxon>Viridiplantae</taxon>
        <taxon>Chlorophyta</taxon>
        <taxon>Mamiellophyceae</taxon>
        <taxon>Mamiellales</taxon>
        <taxon>Mamiellaceae</taxon>
        <taxon>Micromonas</taxon>
    </lineage>
</organism>
<keyword evidence="5" id="KW-0915">Sodium</keyword>
<dbReference type="Pfam" id="PF01699">
    <property type="entry name" value="Na_Ca_ex"/>
    <property type="match status" value="2"/>
</dbReference>
<dbReference type="RefSeq" id="XP_002503708.1">
    <property type="nucleotide sequence ID" value="XM_002503662.1"/>
</dbReference>
<name>C1EB44_MICCC</name>
<evidence type="ECO:0000256" key="5">
    <source>
        <dbReference type="ARBA" id="ARBA00023053"/>
    </source>
</evidence>
<dbReference type="Proteomes" id="UP000002009">
    <property type="component" value="Chromosome 7"/>
</dbReference>
<dbReference type="GO" id="GO:0006814">
    <property type="term" value="P:sodium ion transport"/>
    <property type="evidence" value="ECO:0007669"/>
    <property type="project" value="UniProtKB-KW"/>
</dbReference>
<keyword evidence="4 10" id="KW-1133">Transmembrane helix</keyword>
<feature type="transmembrane region" description="Helical" evidence="10">
    <location>
        <begin position="63"/>
        <end position="85"/>
    </location>
</feature>